<dbReference type="PROSITE" id="PS51318">
    <property type="entry name" value="TAT"/>
    <property type="match status" value="1"/>
</dbReference>
<name>A0A2G9X0H3_9HYPH</name>
<reference evidence="2 3" key="1">
    <citation type="submission" date="2017-08" db="EMBL/GenBank/DDBJ databases">
        <title>Pleomorphomonas carboxidotrophicus sp. nov., a new mesophilic hydrogenogenic carboxidotroph.</title>
        <authorList>
            <person name="Esquivel-Elizondo S."/>
            <person name="Krajmalnik-Brown R."/>
            <person name="Maldonado J."/>
        </authorList>
    </citation>
    <scope>NUCLEOTIDE SEQUENCE [LARGE SCALE GENOMIC DNA]</scope>
    <source>
        <strain evidence="2 3">SVCO-16</strain>
    </source>
</reference>
<dbReference type="Pfam" id="PF13416">
    <property type="entry name" value="SBP_bac_8"/>
    <property type="match status" value="1"/>
</dbReference>
<gene>
    <name evidence="2" type="ORF">CJ014_06640</name>
</gene>
<dbReference type="PANTHER" id="PTHR42779">
    <property type="entry name" value="PROTEIN YNJB"/>
    <property type="match status" value="1"/>
</dbReference>
<dbReference type="InterPro" id="IPR019546">
    <property type="entry name" value="TAT_signal_bac_arc"/>
</dbReference>
<dbReference type="Proteomes" id="UP000231070">
    <property type="component" value="Unassembled WGS sequence"/>
</dbReference>
<dbReference type="PANTHER" id="PTHR42779:SF1">
    <property type="entry name" value="PROTEIN YNJB"/>
    <property type="match status" value="1"/>
</dbReference>
<sequence length="387" mass="41644">MTPSEGEVHMLRRDFLKYSAAGAGLLLAGPRVAFAAPGVLDIFFNSDTNVIDFWTQVVKPGFEAANSGVSLNLVPGGGGSGINTLADRAYAAFQAKKDPQVDMLEAATPFYPAGSLEAGLWVDFAKAGLGNYEKVNPVVVQSPALLPYRGSQVVLMYNSAVVKEVPTTFAGLVEWIKANPGQFAYSRPDLGDSGACFIERALQEVTGQKPELFLPDNYTDDYAKPMFEKLWPLLKDIQPALFNGGEYTSGNTASIQLLASGAVAMTVAWSDMALQAMSQGVVPDTTAVAQLQDLAFTGGFSGVIVPSVAGNRDIALKLSDYLISPEVQNHVVTDLGGFPGIKWEFLSKELQEKFAKVAPKSIPIFPSTWEPSLFEAWYRNVASDLKR</sequence>
<accession>A0A2G9X0H3</accession>
<evidence type="ECO:0000313" key="2">
    <source>
        <dbReference type="EMBL" id="PIP00404.1"/>
    </source>
</evidence>
<dbReference type="OrthoDB" id="3239593at2"/>
<evidence type="ECO:0000256" key="1">
    <source>
        <dbReference type="ARBA" id="ARBA00022764"/>
    </source>
</evidence>
<proteinExistence type="predicted"/>
<protein>
    <submittedName>
        <fullName evidence="2">ABC transporter substrate-binding protein</fullName>
    </submittedName>
</protein>
<evidence type="ECO:0000313" key="3">
    <source>
        <dbReference type="Proteomes" id="UP000231070"/>
    </source>
</evidence>
<organism evidence="2 3">
    <name type="scientific">Pleomorphomonas carboxyditropha</name>
    <dbReference type="NCBI Taxonomy" id="2023338"/>
    <lineage>
        <taxon>Bacteria</taxon>
        <taxon>Pseudomonadati</taxon>
        <taxon>Pseudomonadota</taxon>
        <taxon>Alphaproteobacteria</taxon>
        <taxon>Hyphomicrobiales</taxon>
        <taxon>Pleomorphomonadaceae</taxon>
        <taxon>Pleomorphomonas</taxon>
    </lineage>
</organism>
<dbReference type="InterPro" id="IPR006311">
    <property type="entry name" value="TAT_signal"/>
</dbReference>
<dbReference type="Gene3D" id="3.40.190.10">
    <property type="entry name" value="Periplasmic binding protein-like II"/>
    <property type="match status" value="2"/>
</dbReference>
<comment type="caution">
    <text evidence="2">The sequence shown here is derived from an EMBL/GenBank/DDBJ whole genome shotgun (WGS) entry which is preliminary data.</text>
</comment>
<dbReference type="NCBIfam" id="TIGR01409">
    <property type="entry name" value="TAT_signal_seq"/>
    <property type="match status" value="1"/>
</dbReference>
<dbReference type="InterPro" id="IPR006059">
    <property type="entry name" value="SBP"/>
</dbReference>
<keyword evidence="3" id="KW-1185">Reference proteome</keyword>
<keyword evidence="1" id="KW-0574">Periplasm</keyword>
<dbReference type="AlphaFoldDB" id="A0A2G9X0H3"/>
<dbReference type="EMBL" id="NQVN01000002">
    <property type="protein sequence ID" value="PIP00404.1"/>
    <property type="molecule type" value="Genomic_DNA"/>
</dbReference>
<dbReference type="SUPFAM" id="SSF53850">
    <property type="entry name" value="Periplasmic binding protein-like II"/>
    <property type="match status" value="1"/>
</dbReference>